<dbReference type="AlphaFoldDB" id="A0A943SPE3"/>
<gene>
    <name evidence="1" type="ORF">KH327_07420</name>
</gene>
<sequence>MKNAENKLRKDLENKKVITNSMCGLQYFLEFTEIENSYYDEGNEWLADVFKIDDDIRVLVSWKYNIGKRLPRIEILDFEQHAKTIYEMEYKEEKEKLSKKLIEWFVDYVEENYDKMEVYK</sequence>
<organism evidence="1 2">
    <name type="scientific">Peptoniphilus harei</name>
    <dbReference type="NCBI Taxonomy" id="54005"/>
    <lineage>
        <taxon>Bacteria</taxon>
        <taxon>Bacillati</taxon>
        <taxon>Bacillota</taxon>
        <taxon>Tissierellia</taxon>
        <taxon>Tissierellales</taxon>
        <taxon>Peptoniphilaceae</taxon>
        <taxon>Peptoniphilus</taxon>
    </lineage>
</organism>
<evidence type="ECO:0000313" key="1">
    <source>
        <dbReference type="EMBL" id="MBS6535645.1"/>
    </source>
</evidence>
<accession>A0A943SPE3</accession>
<dbReference type="EMBL" id="JAGZZP010000016">
    <property type="protein sequence ID" value="MBS6535645.1"/>
    <property type="molecule type" value="Genomic_DNA"/>
</dbReference>
<evidence type="ECO:0000313" key="2">
    <source>
        <dbReference type="Proteomes" id="UP000748991"/>
    </source>
</evidence>
<dbReference type="RefSeq" id="WP_278638319.1">
    <property type="nucleotide sequence ID" value="NZ_JAGZZP010000016.1"/>
</dbReference>
<reference evidence="1" key="1">
    <citation type="submission" date="2021-02" db="EMBL/GenBank/DDBJ databases">
        <title>Infant gut strain persistence is associated with maternal origin, phylogeny, and functional potential including surface adhesion and iron acquisition.</title>
        <authorList>
            <person name="Lou Y.C."/>
        </authorList>
    </citation>
    <scope>NUCLEOTIDE SEQUENCE</scope>
    <source>
        <strain evidence="1">L3_060_052G1_dasL3_060_052G1_concoct_1</strain>
    </source>
</reference>
<protein>
    <submittedName>
        <fullName evidence="1">Uncharacterized protein</fullName>
    </submittedName>
</protein>
<dbReference type="Proteomes" id="UP000748991">
    <property type="component" value="Unassembled WGS sequence"/>
</dbReference>
<comment type="caution">
    <text evidence="1">The sequence shown here is derived from an EMBL/GenBank/DDBJ whole genome shotgun (WGS) entry which is preliminary data.</text>
</comment>
<name>A0A943SPE3_9FIRM</name>
<proteinExistence type="predicted"/>